<reference evidence="3 4" key="1">
    <citation type="submission" date="2018-05" db="EMBL/GenBank/DDBJ databases">
        <title>Genomic Encyclopedia of Type Strains, Phase IV (KMG-V): Genome sequencing to study the core and pangenomes of soil and plant-associated prokaryotes.</title>
        <authorList>
            <person name="Whitman W."/>
        </authorList>
    </citation>
    <scope>NUCLEOTIDE SEQUENCE [LARGE SCALE GENOMIC DNA]</scope>
    <source>
        <strain evidence="3 4">SLV-132</strain>
    </source>
</reference>
<keyword evidence="1" id="KW-0812">Transmembrane</keyword>
<accession>A0A316ETF2</accession>
<keyword evidence="4" id="KW-1185">Reference proteome</keyword>
<keyword evidence="1" id="KW-0472">Membrane</keyword>
<evidence type="ECO:0000313" key="4">
    <source>
        <dbReference type="Proteomes" id="UP000245754"/>
    </source>
</evidence>
<organism evidence="3 4">
    <name type="scientific">Cupriavidus plantarum</name>
    <dbReference type="NCBI Taxonomy" id="942865"/>
    <lineage>
        <taxon>Bacteria</taxon>
        <taxon>Pseudomonadati</taxon>
        <taxon>Pseudomonadota</taxon>
        <taxon>Betaproteobacteria</taxon>
        <taxon>Burkholderiales</taxon>
        <taxon>Burkholderiaceae</taxon>
        <taxon>Cupriavidus</taxon>
    </lineage>
</organism>
<proteinExistence type="predicted"/>
<dbReference type="RefSeq" id="WP_181366164.1">
    <property type="nucleotide sequence ID" value="NZ_QGGT01000002.1"/>
</dbReference>
<evidence type="ECO:0000259" key="2">
    <source>
        <dbReference type="Pfam" id="PF07331"/>
    </source>
</evidence>
<sequence>MSSRPTSASSPHTTSPRFKKDYYGGALMVIVGLAAVYAGLQYHTGTLRQMGPGFFPVSVGALLAFVGVLIAMSARNDRTPADAPQAGGHGHAHGAPDLRGTVCIVLGTLAFLLLGKYGGMIPATFAIVFISALGDRSNSIRQAFVLAIAMCVVAAVVFWWALQLQLPLFTWGG</sequence>
<feature type="transmembrane region" description="Helical" evidence="1">
    <location>
        <begin position="54"/>
        <end position="74"/>
    </location>
</feature>
<gene>
    <name evidence="3" type="ORF">C7419_102564</name>
</gene>
<dbReference type="EMBL" id="QGGT01000002">
    <property type="protein sequence ID" value="PWK35286.1"/>
    <property type="molecule type" value="Genomic_DNA"/>
</dbReference>
<name>A0A316ETF2_9BURK</name>
<feature type="domain" description="DUF1468" evidence="2">
    <location>
        <begin position="25"/>
        <end position="167"/>
    </location>
</feature>
<comment type="caution">
    <text evidence="3">The sequence shown here is derived from an EMBL/GenBank/DDBJ whole genome shotgun (WGS) entry which is preliminary data.</text>
</comment>
<protein>
    <submittedName>
        <fullName evidence="3">Tripartite tricarboxylate transporter TctB family protein</fullName>
    </submittedName>
</protein>
<dbReference type="InterPro" id="IPR009936">
    <property type="entry name" value="DUF1468"/>
</dbReference>
<dbReference type="Pfam" id="PF07331">
    <property type="entry name" value="TctB"/>
    <property type="match status" value="1"/>
</dbReference>
<dbReference type="AlphaFoldDB" id="A0A316ETF2"/>
<feature type="transmembrane region" description="Helical" evidence="1">
    <location>
        <begin position="22"/>
        <end position="42"/>
    </location>
</feature>
<feature type="transmembrane region" description="Helical" evidence="1">
    <location>
        <begin position="104"/>
        <end position="131"/>
    </location>
</feature>
<feature type="transmembrane region" description="Helical" evidence="1">
    <location>
        <begin position="143"/>
        <end position="162"/>
    </location>
</feature>
<evidence type="ECO:0000256" key="1">
    <source>
        <dbReference type="SAM" id="Phobius"/>
    </source>
</evidence>
<dbReference type="Proteomes" id="UP000245754">
    <property type="component" value="Unassembled WGS sequence"/>
</dbReference>
<evidence type="ECO:0000313" key="3">
    <source>
        <dbReference type="EMBL" id="PWK35286.1"/>
    </source>
</evidence>
<keyword evidence="1" id="KW-1133">Transmembrane helix</keyword>